<dbReference type="Proteomes" id="UP001266305">
    <property type="component" value="Unassembled WGS sequence"/>
</dbReference>
<organism evidence="2 3">
    <name type="scientific">Saguinus oedipus</name>
    <name type="common">Cotton-top tamarin</name>
    <name type="synonym">Oedipomidas oedipus</name>
    <dbReference type="NCBI Taxonomy" id="9490"/>
    <lineage>
        <taxon>Eukaryota</taxon>
        <taxon>Metazoa</taxon>
        <taxon>Chordata</taxon>
        <taxon>Craniata</taxon>
        <taxon>Vertebrata</taxon>
        <taxon>Euteleostomi</taxon>
        <taxon>Mammalia</taxon>
        <taxon>Eutheria</taxon>
        <taxon>Euarchontoglires</taxon>
        <taxon>Primates</taxon>
        <taxon>Haplorrhini</taxon>
        <taxon>Platyrrhini</taxon>
        <taxon>Cebidae</taxon>
        <taxon>Callitrichinae</taxon>
        <taxon>Saguinus</taxon>
    </lineage>
</organism>
<feature type="non-terminal residue" evidence="2">
    <location>
        <position position="77"/>
    </location>
</feature>
<accession>A0ABQ9WG61</accession>
<sequence length="77" mass="8255">MSVPQAMEWLIEHAEDPTIDTPLPGQAPSGAKGAAAAEAATSEATAGASSTDEEARDELTEIFKKIRRKREFRADAR</sequence>
<protein>
    <submittedName>
        <fullName evidence="2">Ubiquitin-associated domain-containing protein 1</fullName>
    </submittedName>
</protein>
<keyword evidence="3" id="KW-1185">Reference proteome</keyword>
<feature type="compositionally biased region" description="Low complexity" evidence="1">
    <location>
        <begin position="27"/>
        <end position="50"/>
    </location>
</feature>
<comment type="caution">
    <text evidence="2">The sequence shown here is derived from an EMBL/GenBank/DDBJ whole genome shotgun (WGS) entry which is preliminary data.</text>
</comment>
<dbReference type="EMBL" id="JASSZA010000001">
    <property type="protein sequence ID" value="KAK2120619.1"/>
    <property type="molecule type" value="Genomic_DNA"/>
</dbReference>
<dbReference type="PANTHER" id="PTHR46738">
    <property type="entry name" value="UBIQUITIN-ASSOCIATED DOMAIN-CONTAINING PROTEIN 1"/>
    <property type="match status" value="1"/>
</dbReference>
<reference evidence="2 3" key="1">
    <citation type="submission" date="2023-05" db="EMBL/GenBank/DDBJ databases">
        <title>B98-5 Cell Line De Novo Hybrid Assembly: An Optical Mapping Approach.</title>
        <authorList>
            <person name="Kananen K."/>
            <person name="Auerbach J.A."/>
            <person name="Kautto E."/>
            <person name="Blachly J.S."/>
        </authorList>
    </citation>
    <scope>NUCLEOTIDE SEQUENCE [LARGE SCALE GENOMIC DNA]</scope>
    <source>
        <strain evidence="2">B95-8</strain>
        <tissue evidence="2">Cell line</tissue>
    </source>
</reference>
<feature type="region of interest" description="Disordered" evidence="1">
    <location>
        <begin position="1"/>
        <end position="56"/>
    </location>
</feature>
<evidence type="ECO:0000313" key="2">
    <source>
        <dbReference type="EMBL" id="KAK2120619.1"/>
    </source>
</evidence>
<evidence type="ECO:0000256" key="1">
    <source>
        <dbReference type="SAM" id="MobiDB-lite"/>
    </source>
</evidence>
<name>A0ABQ9WG61_SAGOE</name>
<dbReference type="PANTHER" id="PTHR46738:SF1">
    <property type="entry name" value="UBIQUITIN-ASSOCIATED DOMAIN-CONTAINING PROTEIN 1"/>
    <property type="match status" value="1"/>
</dbReference>
<evidence type="ECO:0000313" key="3">
    <source>
        <dbReference type="Proteomes" id="UP001266305"/>
    </source>
</evidence>
<proteinExistence type="predicted"/>
<dbReference type="Gene3D" id="1.10.8.10">
    <property type="entry name" value="DNA helicase RuvA subunit, C-terminal domain"/>
    <property type="match status" value="1"/>
</dbReference>
<dbReference type="InterPro" id="IPR052476">
    <property type="entry name" value="UBAC1"/>
</dbReference>
<gene>
    <name evidence="2" type="primary">UBAC1_1</name>
    <name evidence="2" type="ORF">P7K49_002005</name>
</gene>